<dbReference type="Pfam" id="PF13424">
    <property type="entry name" value="TPR_12"/>
    <property type="match status" value="1"/>
</dbReference>
<organism evidence="1 2">
    <name type="scientific">Byssothecium circinans</name>
    <dbReference type="NCBI Taxonomy" id="147558"/>
    <lineage>
        <taxon>Eukaryota</taxon>
        <taxon>Fungi</taxon>
        <taxon>Dikarya</taxon>
        <taxon>Ascomycota</taxon>
        <taxon>Pezizomycotina</taxon>
        <taxon>Dothideomycetes</taxon>
        <taxon>Pleosporomycetidae</taxon>
        <taxon>Pleosporales</taxon>
        <taxon>Massarineae</taxon>
        <taxon>Massarinaceae</taxon>
        <taxon>Byssothecium</taxon>
    </lineage>
</organism>
<name>A0A6A5TUH3_9PLEO</name>
<dbReference type="InterPro" id="IPR011990">
    <property type="entry name" value="TPR-like_helical_dom_sf"/>
</dbReference>
<sequence length="294" mass="33487">MLGDNPANAPTSTDSAANVIEAMRLHYTHACITTEIGDFKHSLHHFERAKSCHDQLTAQRHPGLTQMELRNYVGGIANSLNGLGRNNEAEGFYLESLKLGTPDDIDSPYEVNICRCRWAAGRFKEAGDRLCELIELREKTYGKNDTRNYIMGHMLYCLGNVRISQNRENEAYALHQRSLDCWLKTYGPEHHKTGDALHKRGWHEARLGNLDKARKYLERALGVYKSGSEQKFRCGEIARSNFKLAMVFKQLGGGKKSKDYLDDAEELRKELQKDDYTPTANEEVYDGLVSLWAR</sequence>
<proteinExistence type="predicted"/>
<reference evidence="1" key="1">
    <citation type="journal article" date="2020" name="Stud. Mycol.">
        <title>101 Dothideomycetes genomes: a test case for predicting lifestyles and emergence of pathogens.</title>
        <authorList>
            <person name="Haridas S."/>
            <person name="Albert R."/>
            <person name="Binder M."/>
            <person name="Bloem J."/>
            <person name="Labutti K."/>
            <person name="Salamov A."/>
            <person name="Andreopoulos B."/>
            <person name="Baker S."/>
            <person name="Barry K."/>
            <person name="Bills G."/>
            <person name="Bluhm B."/>
            <person name="Cannon C."/>
            <person name="Castanera R."/>
            <person name="Culley D."/>
            <person name="Daum C."/>
            <person name="Ezra D."/>
            <person name="Gonzalez J."/>
            <person name="Henrissat B."/>
            <person name="Kuo A."/>
            <person name="Liang C."/>
            <person name="Lipzen A."/>
            <person name="Lutzoni F."/>
            <person name="Magnuson J."/>
            <person name="Mondo S."/>
            <person name="Nolan M."/>
            <person name="Ohm R."/>
            <person name="Pangilinan J."/>
            <person name="Park H.-J."/>
            <person name="Ramirez L."/>
            <person name="Alfaro M."/>
            <person name="Sun H."/>
            <person name="Tritt A."/>
            <person name="Yoshinaga Y."/>
            <person name="Zwiers L.-H."/>
            <person name="Turgeon B."/>
            <person name="Goodwin S."/>
            <person name="Spatafora J."/>
            <person name="Crous P."/>
            <person name="Grigoriev I."/>
        </authorList>
    </citation>
    <scope>NUCLEOTIDE SEQUENCE</scope>
    <source>
        <strain evidence="1">CBS 675.92</strain>
    </source>
</reference>
<dbReference type="OrthoDB" id="6161812at2759"/>
<dbReference type="EMBL" id="ML976993">
    <property type="protein sequence ID" value="KAF1955680.1"/>
    <property type="molecule type" value="Genomic_DNA"/>
</dbReference>
<gene>
    <name evidence="1" type="ORF">CC80DRAFT_473444</name>
</gene>
<dbReference type="Proteomes" id="UP000800035">
    <property type="component" value="Unassembled WGS sequence"/>
</dbReference>
<dbReference type="Gene3D" id="1.25.40.10">
    <property type="entry name" value="Tetratricopeptide repeat domain"/>
    <property type="match status" value="2"/>
</dbReference>
<keyword evidence="2" id="KW-1185">Reference proteome</keyword>
<protein>
    <submittedName>
        <fullName evidence="1">TPR-like protein</fullName>
    </submittedName>
</protein>
<accession>A0A6A5TUH3</accession>
<dbReference type="SUPFAM" id="SSF48452">
    <property type="entry name" value="TPR-like"/>
    <property type="match status" value="2"/>
</dbReference>
<evidence type="ECO:0000313" key="1">
    <source>
        <dbReference type="EMBL" id="KAF1955680.1"/>
    </source>
</evidence>
<dbReference type="AlphaFoldDB" id="A0A6A5TUH3"/>
<evidence type="ECO:0000313" key="2">
    <source>
        <dbReference type="Proteomes" id="UP000800035"/>
    </source>
</evidence>